<organism evidence="1">
    <name type="scientific">uncultured Caudovirales phage</name>
    <dbReference type="NCBI Taxonomy" id="2100421"/>
    <lineage>
        <taxon>Viruses</taxon>
        <taxon>Duplodnaviria</taxon>
        <taxon>Heunggongvirae</taxon>
        <taxon>Uroviricota</taxon>
        <taxon>Caudoviricetes</taxon>
        <taxon>Peduoviridae</taxon>
        <taxon>Maltschvirus</taxon>
        <taxon>Maltschvirus maltsch</taxon>
    </lineage>
</organism>
<gene>
    <name evidence="1" type="ORF">UFOVP337_21</name>
</gene>
<reference evidence="1" key="1">
    <citation type="submission" date="2020-04" db="EMBL/GenBank/DDBJ databases">
        <authorList>
            <person name="Chiriac C."/>
            <person name="Salcher M."/>
            <person name="Ghai R."/>
            <person name="Kavagutti S V."/>
        </authorList>
    </citation>
    <scope>NUCLEOTIDE SEQUENCE</scope>
</reference>
<proteinExistence type="predicted"/>
<name>A0A6J5LYI2_9CAUD</name>
<protein>
    <submittedName>
        <fullName evidence="1">Uncharacterized protein</fullName>
    </submittedName>
</protein>
<evidence type="ECO:0000313" key="1">
    <source>
        <dbReference type="EMBL" id="CAB4139171.1"/>
    </source>
</evidence>
<accession>A0A6J5LYI2</accession>
<sequence length="67" mass="7772">MTDNEPDVNEEEAWLHGVIADFDYIVCSGKYGPLFYKMLSDQAKLIINNMRECEIRNMEVKCPSQLD</sequence>
<dbReference type="EMBL" id="LR796354">
    <property type="protein sequence ID" value="CAB4139171.1"/>
    <property type="molecule type" value="Genomic_DNA"/>
</dbReference>